<accession>W6XYZ3</accession>
<evidence type="ECO:0000313" key="2">
    <source>
        <dbReference type="Proteomes" id="UP000053841"/>
    </source>
</evidence>
<organism evidence="1 2">
    <name type="scientific">Cochliobolus carbonum (strain 26-R-13)</name>
    <name type="common">Maize leaf spot fungus</name>
    <name type="synonym">Bipolaris zeicola</name>
    <dbReference type="NCBI Taxonomy" id="930089"/>
    <lineage>
        <taxon>Eukaryota</taxon>
        <taxon>Fungi</taxon>
        <taxon>Dikarya</taxon>
        <taxon>Ascomycota</taxon>
        <taxon>Pezizomycotina</taxon>
        <taxon>Dothideomycetes</taxon>
        <taxon>Pleosporomycetidae</taxon>
        <taxon>Pleosporales</taxon>
        <taxon>Pleosporineae</taxon>
        <taxon>Pleosporaceae</taxon>
        <taxon>Bipolaris</taxon>
    </lineage>
</organism>
<proteinExistence type="predicted"/>
<evidence type="ECO:0000313" key="1">
    <source>
        <dbReference type="EMBL" id="EUC27944.1"/>
    </source>
</evidence>
<feature type="non-terminal residue" evidence="1">
    <location>
        <position position="1"/>
    </location>
</feature>
<keyword evidence="2" id="KW-1185">Reference proteome</keyword>
<dbReference type="EMBL" id="KI964859">
    <property type="protein sequence ID" value="EUC27944.1"/>
    <property type="molecule type" value="Genomic_DNA"/>
</dbReference>
<dbReference type="GeneID" id="19144098"/>
<dbReference type="Proteomes" id="UP000053841">
    <property type="component" value="Unassembled WGS sequence"/>
</dbReference>
<dbReference type="RefSeq" id="XP_007717744.1">
    <property type="nucleotide sequence ID" value="XM_007719554.1"/>
</dbReference>
<dbReference type="HOGENOM" id="CLU_3019772_0_0_1"/>
<name>W6XYZ3_COCC2</name>
<sequence>KASIDHHLLRKMSSLLHRSGLFIACYRTLSPVVSFPRMIDTRIRTGWTGGINCPAH</sequence>
<gene>
    <name evidence="1" type="ORF">COCCADRAFT_110419</name>
</gene>
<dbReference type="KEGG" id="bze:COCCADRAFT_110419"/>
<reference evidence="1 2" key="1">
    <citation type="journal article" date="2013" name="PLoS Genet.">
        <title>Comparative genome structure, secondary metabolite, and effector coding capacity across Cochliobolus pathogens.</title>
        <authorList>
            <person name="Condon B.J."/>
            <person name="Leng Y."/>
            <person name="Wu D."/>
            <person name="Bushley K.E."/>
            <person name="Ohm R.A."/>
            <person name="Otillar R."/>
            <person name="Martin J."/>
            <person name="Schackwitz W."/>
            <person name="Grimwood J."/>
            <person name="MohdZainudin N."/>
            <person name="Xue C."/>
            <person name="Wang R."/>
            <person name="Manning V.A."/>
            <person name="Dhillon B."/>
            <person name="Tu Z.J."/>
            <person name="Steffenson B.J."/>
            <person name="Salamov A."/>
            <person name="Sun H."/>
            <person name="Lowry S."/>
            <person name="LaButti K."/>
            <person name="Han J."/>
            <person name="Copeland A."/>
            <person name="Lindquist E."/>
            <person name="Barry K."/>
            <person name="Schmutz J."/>
            <person name="Baker S.E."/>
            <person name="Ciuffetti L.M."/>
            <person name="Grigoriev I.V."/>
            <person name="Zhong S."/>
            <person name="Turgeon B.G."/>
        </authorList>
    </citation>
    <scope>NUCLEOTIDE SEQUENCE [LARGE SCALE GENOMIC DNA]</scope>
    <source>
        <strain evidence="1 2">26-R-13</strain>
    </source>
</reference>
<dbReference type="AlphaFoldDB" id="W6XYZ3"/>
<protein>
    <submittedName>
        <fullName evidence="1">Uncharacterized protein</fullName>
    </submittedName>
</protein>